<dbReference type="InterPro" id="IPR036271">
    <property type="entry name" value="Tet_transcr_reg_TetR-rel_C_sf"/>
</dbReference>
<name>A0ABP7ATG7_9ACTN</name>
<evidence type="ECO:0000313" key="4">
    <source>
        <dbReference type="EMBL" id="GAA3640072.1"/>
    </source>
</evidence>
<dbReference type="PANTHER" id="PTHR30055:SF235">
    <property type="entry name" value="TRANSCRIPTIONAL REGULATORY PROTEIN"/>
    <property type="match status" value="1"/>
</dbReference>
<reference evidence="5" key="1">
    <citation type="journal article" date="2019" name="Int. J. Syst. Evol. Microbiol.">
        <title>The Global Catalogue of Microorganisms (GCM) 10K type strain sequencing project: providing services to taxonomists for standard genome sequencing and annotation.</title>
        <authorList>
            <consortium name="The Broad Institute Genomics Platform"/>
            <consortium name="The Broad Institute Genome Sequencing Center for Infectious Disease"/>
            <person name="Wu L."/>
            <person name="Ma J."/>
        </authorList>
    </citation>
    <scope>NUCLEOTIDE SEQUENCE [LARGE SCALE GENOMIC DNA]</scope>
    <source>
        <strain evidence="5">JCM 16929</strain>
    </source>
</reference>
<feature type="DNA-binding region" description="H-T-H motif" evidence="2">
    <location>
        <begin position="41"/>
        <end position="60"/>
    </location>
</feature>
<comment type="caution">
    <text evidence="4">The sequence shown here is derived from an EMBL/GenBank/DDBJ whole genome shotgun (WGS) entry which is preliminary data.</text>
</comment>
<evidence type="ECO:0000313" key="5">
    <source>
        <dbReference type="Proteomes" id="UP001501490"/>
    </source>
</evidence>
<dbReference type="InterPro" id="IPR041678">
    <property type="entry name" value="TetR_C_16"/>
</dbReference>
<keyword evidence="5" id="KW-1185">Reference proteome</keyword>
<dbReference type="Gene3D" id="1.10.357.10">
    <property type="entry name" value="Tetracycline Repressor, domain 2"/>
    <property type="match status" value="1"/>
</dbReference>
<dbReference type="RefSeq" id="WP_344809470.1">
    <property type="nucleotide sequence ID" value="NZ_BAABAB010000050.1"/>
</dbReference>
<dbReference type="InterPro" id="IPR050109">
    <property type="entry name" value="HTH-type_TetR-like_transc_reg"/>
</dbReference>
<dbReference type="InterPro" id="IPR009057">
    <property type="entry name" value="Homeodomain-like_sf"/>
</dbReference>
<dbReference type="PROSITE" id="PS50977">
    <property type="entry name" value="HTH_TETR_2"/>
    <property type="match status" value="1"/>
</dbReference>
<dbReference type="PANTHER" id="PTHR30055">
    <property type="entry name" value="HTH-TYPE TRANSCRIPTIONAL REGULATOR RUTR"/>
    <property type="match status" value="1"/>
</dbReference>
<dbReference type="Pfam" id="PF17920">
    <property type="entry name" value="TetR_C_16"/>
    <property type="match status" value="1"/>
</dbReference>
<feature type="domain" description="HTH tetR-type" evidence="3">
    <location>
        <begin position="18"/>
        <end position="78"/>
    </location>
</feature>
<dbReference type="PRINTS" id="PR00455">
    <property type="entry name" value="HTHTETR"/>
</dbReference>
<evidence type="ECO:0000259" key="3">
    <source>
        <dbReference type="PROSITE" id="PS50977"/>
    </source>
</evidence>
<gene>
    <name evidence="4" type="ORF">GCM10022236_48330</name>
</gene>
<dbReference type="EMBL" id="BAABAB010000050">
    <property type="protein sequence ID" value="GAA3640072.1"/>
    <property type="molecule type" value="Genomic_DNA"/>
</dbReference>
<dbReference type="InterPro" id="IPR001647">
    <property type="entry name" value="HTH_TetR"/>
</dbReference>
<evidence type="ECO:0000256" key="2">
    <source>
        <dbReference type="PROSITE-ProRule" id="PRU00335"/>
    </source>
</evidence>
<protein>
    <submittedName>
        <fullName evidence="4">TetR family transcriptional regulator</fullName>
    </submittedName>
</protein>
<accession>A0ABP7ATG7</accession>
<evidence type="ECO:0000256" key="1">
    <source>
        <dbReference type="ARBA" id="ARBA00023125"/>
    </source>
</evidence>
<dbReference type="Gene3D" id="1.10.10.60">
    <property type="entry name" value="Homeodomain-like"/>
    <property type="match status" value="1"/>
</dbReference>
<dbReference type="Proteomes" id="UP001501490">
    <property type="component" value="Unassembled WGS sequence"/>
</dbReference>
<dbReference type="SUPFAM" id="SSF46689">
    <property type="entry name" value="Homeodomain-like"/>
    <property type="match status" value="1"/>
</dbReference>
<dbReference type="Pfam" id="PF00440">
    <property type="entry name" value="TetR_N"/>
    <property type="match status" value="1"/>
</dbReference>
<organism evidence="4 5">
    <name type="scientific">Microlunatus ginsengisoli</name>
    <dbReference type="NCBI Taxonomy" id="363863"/>
    <lineage>
        <taxon>Bacteria</taxon>
        <taxon>Bacillati</taxon>
        <taxon>Actinomycetota</taxon>
        <taxon>Actinomycetes</taxon>
        <taxon>Propionibacteriales</taxon>
        <taxon>Propionibacteriaceae</taxon>
        <taxon>Microlunatus</taxon>
    </lineage>
</organism>
<keyword evidence="1 2" id="KW-0238">DNA-binding</keyword>
<proteinExistence type="predicted"/>
<sequence>MPAAPKSSSRAGRRPGNQDTRGAILAAAREAFAAKGFAATSIRAIAAEAEVDAALVHHYFGSKQELFLATVALPVPLPDIFDRLLEPGIDGFGERLVGTVLAIWESDARPALAAGLRSIIADPAMTRTMREFATTELMGRVLAAMDVPPAEAELRAGLVASHLLGLFTARYLIELPAAVGPSAEALTAAVGPVLQRYLDGDFAHADDLIRTGSGEDAP</sequence>
<dbReference type="SUPFAM" id="SSF48498">
    <property type="entry name" value="Tetracyclin repressor-like, C-terminal domain"/>
    <property type="match status" value="1"/>
</dbReference>